<organism evidence="1">
    <name type="scientific">Anguilla anguilla</name>
    <name type="common">European freshwater eel</name>
    <name type="synonym">Muraena anguilla</name>
    <dbReference type="NCBI Taxonomy" id="7936"/>
    <lineage>
        <taxon>Eukaryota</taxon>
        <taxon>Metazoa</taxon>
        <taxon>Chordata</taxon>
        <taxon>Craniata</taxon>
        <taxon>Vertebrata</taxon>
        <taxon>Euteleostomi</taxon>
        <taxon>Actinopterygii</taxon>
        <taxon>Neopterygii</taxon>
        <taxon>Teleostei</taxon>
        <taxon>Anguilliformes</taxon>
        <taxon>Anguillidae</taxon>
        <taxon>Anguilla</taxon>
    </lineage>
</organism>
<name>A0A0E9V9A0_ANGAN</name>
<protein>
    <submittedName>
        <fullName evidence="1">Uncharacterized protein</fullName>
    </submittedName>
</protein>
<sequence length="15" mass="1857">MCHSSIFHLQNVFFF</sequence>
<reference evidence="1" key="2">
    <citation type="journal article" date="2015" name="Fish Shellfish Immunol.">
        <title>Early steps in the European eel (Anguilla anguilla)-Vibrio vulnificus interaction in the gills: Role of the RtxA13 toxin.</title>
        <authorList>
            <person name="Callol A."/>
            <person name="Pajuelo D."/>
            <person name="Ebbesson L."/>
            <person name="Teles M."/>
            <person name="MacKenzie S."/>
            <person name="Amaro C."/>
        </authorList>
    </citation>
    <scope>NUCLEOTIDE SEQUENCE</scope>
</reference>
<accession>A0A0E9V9A0</accession>
<evidence type="ECO:0000313" key="1">
    <source>
        <dbReference type="EMBL" id="JAH74035.1"/>
    </source>
</evidence>
<dbReference type="EMBL" id="GBXM01034542">
    <property type="protein sequence ID" value="JAH74035.1"/>
    <property type="molecule type" value="Transcribed_RNA"/>
</dbReference>
<proteinExistence type="predicted"/>
<reference evidence="1" key="1">
    <citation type="submission" date="2014-11" db="EMBL/GenBank/DDBJ databases">
        <authorList>
            <person name="Amaro Gonzalez C."/>
        </authorList>
    </citation>
    <scope>NUCLEOTIDE SEQUENCE</scope>
</reference>